<gene>
    <name evidence="1" type="ORF">B5P46_11840</name>
</gene>
<evidence type="ECO:0000313" key="1">
    <source>
        <dbReference type="EMBL" id="RXT29366.1"/>
    </source>
</evidence>
<dbReference type="InterPro" id="IPR045565">
    <property type="entry name" value="Phage_capsid_2"/>
</dbReference>
<protein>
    <recommendedName>
        <fullName evidence="3">Major capsid protein</fullName>
    </recommendedName>
</protein>
<sequence length="311" mass="34339">MPVESWFVEKWRDGVTQRLSSNGGYLDGTMVAGENVAGTVKFAVSGGEIVMYKLSGAIEEVRPQGISIDVVSLQASDYTAEATIRNQDVARMSAPYQAEVADAMAKSVRNKRDDLKLDALNSFATVGATTLTDAPSAVVTIGDGSARIDPLVASNAVAQMRGAGGEEECYWAIPYMWFDQLDWYQEFKNKDYQGDKDLPMAKSSLVRLKTWRSVHIIALPDRYFRFGTAAYVKGQANWDDTKYLDTFMWSKKAVGCETFWSKEQMNMREWVGKAGTPILCDVALSGAAVGLLPEAVKRIRMKAIKDIIRPA</sequence>
<dbReference type="Proteomes" id="UP000290767">
    <property type="component" value="Unassembled WGS sequence"/>
</dbReference>
<dbReference type="AlphaFoldDB" id="A0A4Q1UBP2"/>
<name>A0A4Q1UBP2_RHILE</name>
<evidence type="ECO:0000313" key="2">
    <source>
        <dbReference type="Proteomes" id="UP000290767"/>
    </source>
</evidence>
<dbReference type="EMBL" id="MZMU01000003">
    <property type="protein sequence ID" value="RXT29366.1"/>
    <property type="molecule type" value="Genomic_DNA"/>
</dbReference>
<reference evidence="1 2" key="1">
    <citation type="submission" date="2017-03" db="EMBL/GenBank/DDBJ databases">
        <authorList>
            <person name="Safronova V.I."/>
            <person name="Sazanova A.L."/>
            <person name="Chirak E.R."/>
        </authorList>
    </citation>
    <scope>NUCLEOTIDE SEQUENCE [LARGE SCALE GENOMIC DNA]</scope>
    <source>
        <strain evidence="1 2">Tri-43</strain>
    </source>
</reference>
<comment type="caution">
    <text evidence="1">The sequence shown here is derived from an EMBL/GenBank/DDBJ whole genome shotgun (WGS) entry which is preliminary data.</text>
</comment>
<proteinExistence type="predicted"/>
<dbReference type="RefSeq" id="WP_129418810.1">
    <property type="nucleotide sequence ID" value="NZ_MZMU01000003.1"/>
</dbReference>
<organism evidence="1 2">
    <name type="scientific">Rhizobium leguminosarum</name>
    <dbReference type="NCBI Taxonomy" id="384"/>
    <lineage>
        <taxon>Bacteria</taxon>
        <taxon>Pseudomonadati</taxon>
        <taxon>Pseudomonadota</taxon>
        <taxon>Alphaproteobacteria</taxon>
        <taxon>Hyphomicrobiales</taxon>
        <taxon>Rhizobiaceae</taxon>
        <taxon>Rhizobium/Agrobacterium group</taxon>
        <taxon>Rhizobium</taxon>
    </lineage>
</organism>
<accession>A0A4Q1UBP2</accession>
<evidence type="ECO:0008006" key="3">
    <source>
        <dbReference type="Google" id="ProtNLM"/>
    </source>
</evidence>
<dbReference type="Pfam" id="PF19821">
    <property type="entry name" value="Phage_capsid_2"/>
    <property type="match status" value="1"/>
</dbReference>